<dbReference type="EMBL" id="PYVU01000001">
    <property type="protein sequence ID" value="PTB98013.1"/>
    <property type="molecule type" value="Genomic_DNA"/>
</dbReference>
<gene>
    <name evidence="1" type="ORF">C9994_00200</name>
</gene>
<accession>A0A2T4DW28</accession>
<evidence type="ECO:0000313" key="2">
    <source>
        <dbReference type="Proteomes" id="UP000240608"/>
    </source>
</evidence>
<comment type="caution">
    <text evidence="1">The sequence shown here is derived from an EMBL/GenBank/DDBJ whole genome shotgun (WGS) entry which is preliminary data.</text>
</comment>
<proteinExistence type="predicted"/>
<dbReference type="Proteomes" id="UP000240608">
    <property type="component" value="Unassembled WGS sequence"/>
</dbReference>
<sequence>MLVRYFIEQVFRYDLEIIAGLGVDESSRSKVNFSIIQKKRNQAHTALLSIFSMDPDDINCFIDNKVPENPILSIGEFPNSMIPFLKNNTIYKHALIVTYLSSLKIICLYVAVKNQSIDNKTAYIIFSKFIREELNCIPAIVQSFALHLFGGCDYLKKIIFPKRNLPINKKLHKILSGSIDLLLPSLSQKLVEQTYPLHVSRKLTTVFATTDQRISLLHSLMNEKIRLDSGEKINYSRSINQIDLLPEIKWSKSDLDEFDHFTNEDVGKRFSRPYSGPQKFDHLLHLVPHYENEVLKYQSSE</sequence>
<name>A0A2T4DW28_9BACT</name>
<dbReference type="AlphaFoldDB" id="A0A2T4DW28"/>
<protein>
    <submittedName>
        <fullName evidence="1">Uncharacterized protein</fullName>
    </submittedName>
</protein>
<organism evidence="1 2">
    <name type="scientific">Marivirga lumbricoides</name>
    <dbReference type="NCBI Taxonomy" id="1046115"/>
    <lineage>
        <taxon>Bacteria</taxon>
        <taxon>Pseudomonadati</taxon>
        <taxon>Bacteroidota</taxon>
        <taxon>Cytophagia</taxon>
        <taxon>Cytophagales</taxon>
        <taxon>Marivirgaceae</taxon>
        <taxon>Marivirga</taxon>
    </lineage>
</organism>
<reference evidence="1 2" key="1">
    <citation type="submission" date="2018-03" db="EMBL/GenBank/DDBJ databases">
        <title>Cross-interface Injection: A General Nanoliter Liquid Handling Method Applied to Single Cells Genome Amplification Automated Nanoliter Liquid Handling Applied to Single Cell Multiple Displacement Amplification.</title>
        <authorList>
            <person name="Yun J."/>
            <person name="Xu P."/>
            <person name="Xu J."/>
            <person name="Dai X."/>
            <person name="Wang Y."/>
            <person name="Zheng X."/>
            <person name="Cao C."/>
            <person name="Yi Q."/>
            <person name="Zhu Y."/>
            <person name="Wang L."/>
            <person name="Dong Z."/>
            <person name="Huang Y."/>
            <person name="Huang L."/>
            <person name="Du W."/>
        </authorList>
    </citation>
    <scope>NUCLEOTIDE SEQUENCE [LARGE SCALE GENOMIC DNA]</scope>
    <source>
        <strain evidence="1 2">Z-D1-2</strain>
    </source>
</reference>
<evidence type="ECO:0000313" key="1">
    <source>
        <dbReference type="EMBL" id="PTB98013.1"/>
    </source>
</evidence>